<dbReference type="InterPro" id="IPR016181">
    <property type="entry name" value="Acyl_CoA_acyltransferase"/>
</dbReference>
<evidence type="ECO:0000313" key="2">
    <source>
        <dbReference type="EMBL" id="GGJ54791.1"/>
    </source>
</evidence>
<dbReference type="SUPFAM" id="SSF55729">
    <property type="entry name" value="Acyl-CoA N-acyltransferases (Nat)"/>
    <property type="match status" value="1"/>
</dbReference>
<dbReference type="Gene3D" id="3.40.630.30">
    <property type="match status" value="1"/>
</dbReference>
<dbReference type="Pfam" id="PF00583">
    <property type="entry name" value="Acetyltransf_1"/>
    <property type="match status" value="1"/>
</dbReference>
<dbReference type="InterPro" id="IPR000182">
    <property type="entry name" value="GNAT_dom"/>
</dbReference>
<dbReference type="RefSeq" id="WP_188942677.1">
    <property type="nucleotide sequence ID" value="NZ_BMPN01000002.1"/>
</dbReference>
<evidence type="ECO:0000313" key="3">
    <source>
        <dbReference type="Proteomes" id="UP000634435"/>
    </source>
</evidence>
<gene>
    <name evidence="2" type="ORF">GCM10007111_16350</name>
</gene>
<feature type="domain" description="N-acetyltransferase" evidence="1">
    <location>
        <begin position="132"/>
        <end position="218"/>
    </location>
</feature>
<organism evidence="2 3">
    <name type="scientific">Virgibacillus kapii</name>
    <dbReference type="NCBI Taxonomy" id="1638645"/>
    <lineage>
        <taxon>Bacteria</taxon>
        <taxon>Bacillati</taxon>
        <taxon>Bacillota</taxon>
        <taxon>Bacilli</taxon>
        <taxon>Bacillales</taxon>
        <taxon>Bacillaceae</taxon>
        <taxon>Virgibacillus</taxon>
    </lineage>
</organism>
<accession>A0ABQ2DEQ8</accession>
<reference evidence="3" key="1">
    <citation type="journal article" date="2019" name="Int. J. Syst. Evol. Microbiol.">
        <title>The Global Catalogue of Microorganisms (GCM) 10K type strain sequencing project: providing services to taxonomists for standard genome sequencing and annotation.</title>
        <authorList>
            <consortium name="The Broad Institute Genomics Platform"/>
            <consortium name="The Broad Institute Genome Sequencing Center for Infectious Disease"/>
            <person name="Wu L."/>
            <person name="Ma J."/>
        </authorList>
    </citation>
    <scope>NUCLEOTIDE SEQUENCE [LARGE SCALE GENOMIC DNA]</scope>
    <source>
        <strain evidence="3">JCM 30071</strain>
    </source>
</reference>
<proteinExistence type="predicted"/>
<keyword evidence="3" id="KW-1185">Reference proteome</keyword>
<evidence type="ECO:0000259" key="1">
    <source>
        <dbReference type="Pfam" id="PF00583"/>
    </source>
</evidence>
<name>A0ABQ2DEQ8_9BACI</name>
<sequence length="238" mass="27794">MKLFHTIKNDHMYWLVDQVKQEQVSAHTYIEAFTELFNEWKQQDCHYISVLMDETNHKQMIELGFSKISSIVEYTRELQEVSRHQSNILTHSLIEGKMSDQDFAVLYQTCCSGTANKNKQQSVDEFMRSLQSELGLTWREHCYYFKSGDEVIGLAIPHIEMGTVNEGRLFYFGVVPKWRNQGNGTKIHQIALVLLKDMQATYYVGSTDTANQPMISIFLQNHCKLRDRKGIYRFEQSS</sequence>
<protein>
    <recommendedName>
        <fullName evidence="1">N-acetyltransferase domain-containing protein</fullName>
    </recommendedName>
</protein>
<dbReference type="CDD" id="cd04301">
    <property type="entry name" value="NAT_SF"/>
    <property type="match status" value="1"/>
</dbReference>
<comment type="caution">
    <text evidence="2">The sequence shown here is derived from an EMBL/GenBank/DDBJ whole genome shotgun (WGS) entry which is preliminary data.</text>
</comment>
<dbReference type="Proteomes" id="UP000634435">
    <property type="component" value="Unassembled WGS sequence"/>
</dbReference>
<dbReference type="EMBL" id="BMPN01000002">
    <property type="protein sequence ID" value="GGJ54791.1"/>
    <property type="molecule type" value="Genomic_DNA"/>
</dbReference>